<keyword evidence="2" id="KW-0812">Transmembrane</keyword>
<dbReference type="PANTHER" id="PTHR36694:SF11">
    <property type="entry name" value="LP21121P-RELATED"/>
    <property type="match status" value="1"/>
</dbReference>
<reference evidence="3" key="1">
    <citation type="submission" date="2014-05" db="EMBL/GenBank/DDBJ databases">
        <authorList>
            <person name="Chronopoulou M."/>
        </authorList>
    </citation>
    <scope>NUCLEOTIDE SEQUENCE</scope>
    <source>
        <tissue evidence="3">Whole organism</tissue>
    </source>
</reference>
<feature type="region of interest" description="Disordered" evidence="1">
    <location>
        <begin position="379"/>
        <end position="405"/>
    </location>
</feature>
<evidence type="ECO:0000256" key="2">
    <source>
        <dbReference type="SAM" id="Phobius"/>
    </source>
</evidence>
<accession>A0A0K2U544</accession>
<feature type="transmembrane region" description="Helical" evidence="2">
    <location>
        <begin position="113"/>
        <end position="135"/>
    </location>
</feature>
<keyword evidence="2" id="KW-0472">Membrane</keyword>
<dbReference type="PANTHER" id="PTHR36694">
    <property type="entry name" value="PASIFLORA 1, ISOFORM A-RELATED"/>
    <property type="match status" value="1"/>
</dbReference>
<evidence type="ECO:0000256" key="1">
    <source>
        <dbReference type="SAM" id="MobiDB-lite"/>
    </source>
</evidence>
<protein>
    <submittedName>
        <fullName evidence="3">Uncharacterized protein</fullName>
    </submittedName>
</protein>
<dbReference type="OrthoDB" id="6339047at2759"/>
<feature type="transmembrane region" description="Helical" evidence="2">
    <location>
        <begin position="76"/>
        <end position="101"/>
    </location>
</feature>
<feature type="transmembrane region" description="Helical" evidence="2">
    <location>
        <begin position="46"/>
        <end position="69"/>
    </location>
</feature>
<dbReference type="AlphaFoldDB" id="A0A0K2U544"/>
<evidence type="ECO:0000313" key="3">
    <source>
        <dbReference type="EMBL" id="CDW33175.1"/>
    </source>
</evidence>
<dbReference type="EMBL" id="HACA01015814">
    <property type="protein sequence ID" value="CDW33175.1"/>
    <property type="molecule type" value="Transcribed_RNA"/>
</dbReference>
<sequence>MYLSKCCCCSLLTGAVMTGIVSLTAYIMGFSLEVWWIVVAEEQLPIPAFLLCLIYLILSILSLTMLVGLRSQRTYLILSWISMVLILLFPEAGMVLFMALYHWNTNTNGILELILWTLRVIFNIGGMVCTHSLYASWKNEKSIIKSLHELSLNKSCYNSTPQSIVVHSTSNKLGYPNPAYTSSIPNNINSTMSVTKYTTKPLKRSVSSASQFVSASRIHGNNHYHNHSHSPQQYAFQQTQHLYNQATLSTPSYYKQHSSSGGVSRNSSSMDLPSFGLHPDDPVFVGGGKNNPHFSMSQNIQWHRPRSLVDIGQCCGRGQSLDGDLWDPMSFRCNCAGHNRFSLRCSDKKSHSTGSLNQLSSKQRDYSFRSHRSNFYHYSDDDSDHGNEIGNSFDKERGYRSRTSSDHVDEYRDVAL</sequence>
<keyword evidence="2" id="KW-1133">Transmembrane helix</keyword>
<proteinExistence type="predicted"/>
<organism evidence="3">
    <name type="scientific">Lepeophtheirus salmonis</name>
    <name type="common">Salmon louse</name>
    <name type="synonym">Caligus salmonis</name>
    <dbReference type="NCBI Taxonomy" id="72036"/>
    <lineage>
        <taxon>Eukaryota</taxon>
        <taxon>Metazoa</taxon>
        <taxon>Ecdysozoa</taxon>
        <taxon>Arthropoda</taxon>
        <taxon>Crustacea</taxon>
        <taxon>Multicrustacea</taxon>
        <taxon>Hexanauplia</taxon>
        <taxon>Copepoda</taxon>
        <taxon>Siphonostomatoida</taxon>
        <taxon>Caligidae</taxon>
        <taxon>Lepeophtheirus</taxon>
    </lineage>
</organism>
<name>A0A0K2U544_LEPSM</name>
<dbReference type="OMA" id="FRCNCAG"/>